<evidence type="ECO:0000256" key="4">
    <source>
        <dbReference type="ARBA" id="ARBA00022729"/>
    </source>
</evidence>
<keyword evidence="3 5" id="KW-0964">Secreted</keyword>
<evidence type="ECO:0000313" key="8">
    <source>
        <dbReference type="Proteomes" id="UP000602510"/>
    </source>
</evidence>
<evidence type="ECO:0000256" key="2">
    <source>
        <dbReference type="ARBA" id="ARBA00010400"/>
    </source>
</evidence>
<dbReference type="EMBL" id="JAACNO010000136">
    <property type="protein sequence ID" value="KAF4149796.1"/>
    <property type="molecule type" value="Genomic_DNA"/>
</dbReference>
<gene>
    <name evidence="6" type="ORF">GN244_ATG18495</name>
    <name evidence="7" type="ORF">GN958_ATG01021</name>
</gene>
<feature type="signal peptide" evidence="5">
    <location>
        <begin position="1"/>
        <end position="21"/>
    </location>
</feature>
<accession>A0A833SNR4</accession>
<evidence type="ECO:0000313" key="6">
    <source>
        <dbReference type="EMBL" id="KAF4029744.1"/>
    </source>
</evidence>
<dbReference type="GO" id="GO:0005576">
    <property type="term" value="C:extracellular region"/>
    <property type="evidence" value="ECO:0007669"/>
    <property type="project" value="UniProtKB-SubCell"/>
</dbReference>
<comment type="function">
    <text evidence="5">Effector that suppresses plant defense responses during pathogen infection.</text>
</comment>
<comment type="caution">
    <text evidence="6">The sequence shown here is derived from an EMBL/GenBank/DDBJ whole genome shotgun (WGS) entry which is preliminary data.</text>
</comment>
<evidence type="ECO:0000313" key="7">
    <source>
        <dbReference type="EMBL" id="KAF4149796.1"/>
    </source>
</evidence>
<comment type="domain">
    <text evidence="5">The RxLR-dEER motif acts to carry the protein into the host cell cytoplasm through binding to cell surface phosphatidylinositol-3-phosphate.</text>
</comment>
<dbReference type="PROSITE" id="PS51257">
    <property type="entry name" value="PROKAR_LIPOPROTEIN"/>
    <property type="match status" value="1"/>
</dbReference>
<reference evidence="6" key="1">
    <citation type="submission" date="2020-04" db="EMBL/GenBank/DDBJ databases">
        <title>Hybrid Assembly of Korean Phytophthora infestans isolates.</title>
        <authorList>
            <person name="Prokchorchik M."/>
            <person name="Lee Y."/>
            <person name="Seo J."/>
            <person name="Cho J.-H."/>
            <person name="Park Y.-E."/>
            <person name="Jang D.-C."/>
            <person name="Im J.-S."/>
            <person name="Choi J.-G."/>
            <person name="Park H.-J."/>
            <person name="Lee G.-B."/>
            <person name="Lee Y.-G."/>
            <person name="Hong S.-Y."/>
            <person name="Cho K."/>
            <person name="Sohn K.H."/>
        </authorList>
    </citation>
    <scope>NUCLEOTIDE SEQUENCE</scope>
    <source>
        <strain evidence="6">KR_1_A1</strain>
        <strain evidence="7">KR_2_A2</strain>
    </source>
</reference>
<evidence type="ECO:0000256" key="1">
    <source>
        <dbReference type="ARBA" id="ARBA00004613"/>
    </source>
</evidence>
<dbReference type="Pfam" id="PF16810">
    <property type="entry name" value="RXLR"/>
    <property type="match status" value="1"/>
</dbReference>
<organism evidence="6 8">
    <name type="scientific">Phytophthora infestans</name>
    <name type="common">Potato late blight agent</name>
    <name type="synonym">Botrytis infestans</name>
    <dbReference type="NCBI Taxonomy" id="4787"/>
    <lineage>
        <taxon>Eukaryota</taxon>
        <taxon>Sar</taxon>
        <taxon>Stramenopiles</taxon>
        <taxon>Oomycota</taxon>
        <taxon>Peronosporomycetes</taxon>
        <taxon>Peronosporales</taxon>
        <taxon>Peronosporaceae</taxon>
        <taxon>Phytophthora</taxon>
    </lineage>
</organism>
<dbReference type="InterPro" id="IPR031825">
    <property type="entry name" value="RXLR"/>
</dbReference>
<sequence length="97" mass="10903">MRLSYILVVVIAVTLQACVCAIPVIKEANQVMLANGPLPSIVNTEGGRLLRGVKKRTAEREVQEERMSGAKLSEKGKQFLKWFFRGSDTRVKGRSWR</sequence>
<dbReference type="Proteomes" id="UP000704712">
    <property type="component" value="Unassembled WGS sequence"/>
</dbReference>
<proteinExistence type="inferred from homology"/>
<evidence type="ECO:0000256" key="5">
    <source>
        <dbReference type="RuleBase" id="RU367124"/>
    </source>
</evidence>
<dbReference type="EMBL" id="WSZM01000773">
    <property type="protein sequence ID" value="KAF4029744.1"/>
    <property type="molecule type" value="Genomic_DNA"/>
</dbReference>
<comment type="similarity">
    <text evidence="2 5">Belongs to the RxLR effector family.</text>
</comment>
<dbReference type="OMA" id="QACVCAI"/>
<dbReference type="Proteomes" id="UP000602510">
    <property type="component" value="Unassembled WGS sequence"/>
</dbReference>
<protein>
    <recommendedName>
        <fullName evidence="5">RxLR effector protein</fullName>
    </recommendedName>
</protein>
<keyword evidence="8" id="KW-1185">Reference proteome</keyword>
<keyword evidence="4 5" id="KW-0732">Signal</keyword>
<comment type="subcellular location">
    <subcellularLocation>
        <location evidence="1 5">Secreted</location>
    </subcellularLocation>
</comment>
<dbReference type="AlphaFoldDB" id="A0A833SNR4"/>
<evidence type="ECO:0000256" key="3">
    <source>
        <dbReference type="ARBA" id="ARBA00022525"/>
    </source>
</evidence>
<name>A0A833SNR4_PHYIN</name>
<feature type="chain" id="PRO_5033091744" description="RxLR effector protein" evidence="5">
    <location>
        <begin position="22"/>
        <end position="97"/>
    </location>
</feature>